<evidence type="ECO:0000256" key="3">
    <source>
        <dbReference type="SAM" id="SignalP"/>
    </source>
</evidence>
<keyword evidence="6" id="KW-1185">Reference proteome</keyword>
<dbReference type="EMBL" id="KZ824777">
    <property type="protein sequence ID" value="RAH84622.1"/>
    <property type="molecule type" value="Genomic_DNA"/>
</dbReference>
<evidence type="ECO:0000256" key="2">
    <source>
        <dbReference type="ARBA" id="ARBA00023026"/>
    </source>
</evidence>
<evidence type="ECO:0000313" key="5">
    <source>
        <dbReference type="EMBL" id="RAH84622.1"/>
    </source>
</evidence>
<accession>A0A8T8XAW9</accession>
<dbReference type="PROSITE" id="PS51782">
    <property type="entry name" value="LYSM"/>
    <property type="match status" value="2"/>
</dbReference>
<dbReference type="Proteomes" id="UP000249497">
    <property type="component" value="Unassembled WGS sequence"/>
</dbReference>
<keyword evidence="1" id="KW-0147">Chitin-binding</keyword>
<name>A0A8T8XAW9_ASPJA</name>
<dbReference type="SMART" id="SM00257">
    <property type="entry name" value="LysM"/>
    <property type="match status" value="2"/>
</dbReference>
<dbReference type="PANTHER" id="PTHR34997">
    <property type="entry name" value="AM15"/>
    <property type="match status" value="1"/>
</dbReference>
<dbReference type="RefSeq" id="XP_025530516.1">
    <property type="nucleotide sequence ID" value="XM_025676266.1"/>
</dbReference>
<keyword evidence="3" id="KW-0732">Signal</keyword>
<dbReference type="PANTHER" id="PTHR34997:SF1">
    <property type="entry name" value="PEPTIDOGLYCAN-BINDING LYSIN DOMAIN"/>
    <property type="match status" value="1"/>
</dbReference>
<organism evidence="5 6">
    <name type="scientific">Aspergillus japonicus CBS 114.51</name>
    <dbReference type="NCBI Taxonomy" id="1448312"/>
    <lineage>
        <taxon>Eukaryota</taxon>
        <taxon>Fungi</taxon>
        <taxon>Dikarya</taxon>
        <taxon>Ascomycota</taxon>
        <taxon>Pezizomycotina</taxon>
        <taxon>Eurotiomycetes</taxon>
        <taxon>Eurotiomycetidae</taxon>
        <taxon>Eurotiales</taxon>
        <taxon>Aspergillaceae</taxon>
        <taxon>Aspergillus</taxon>
        <taxon>Aspergillus subgen. Circumdati</taxon>
    </lineage>
</organism>
<dbReference type="GeneID" id="37179959"/>
<dbReference type="InterPro" id="IPR036779">
    <property type="entry name" value="LysM_dom_sf"/>
</dbReference>
<dbReference type="AlphaFoldDB" id="A0A8T8XAW9"/>
<dbReference type="InterPro" id="IPR018392">
    <property type="entry name" value="LysM"/>
</dbReference>
<reference evidence="5 6" key="1">
    <citation type="submission" date="2018-02" db="EMBL/GenBank/DDBJ databases">
        <title>The genomes of Aspergillus section Nigri reveals drivers in fungal speciation.</title>
        <authorList>
            <consortium name="DOE Joint Genome Institute"/>
            <person name="Vesth T.C."/>
            <person name="Nybo J."/>
            <person name="Theobald S."/>
            <person name="Brandl J."/>
            <person name="Frisvad J.C."/>
            <person name="Nielsen K.F."/>
            <person name="Lyhne E.K."/>
            <person name="Kogle M.E."/>
            <person name="Kuo A."/>
            <person name="Riley R."/>
            <person name="Clum A."/>
            <person name="Nolan M."/>
            <person name="Lipzen A."/>
            <person name="Salamov A."/>
            <person name="Henrissat B."/>
            <person name="Wiebenga A."/>
            <person name="De vries R.P."/>
            <person name="Grigoriev I.V."/>
            <person name="Mortensen U.H."/>
            <person name="Andersen M.R."/>
            <person name="Baker S.E."/>
        </authorList>
    </citation>
    <scope>NUCLEOTIDE SEQUENCE [LARGE SCALE GENOMIC DNA]</scope>
    <source>
        <strain evidence="5 6">CBS 114.51</strain>
    </source>
</reference>
<proteinExistence type="predicted"/>
<dbReference type="GO" id="GO:0008061">
    <property type="term" value="F:chitin binding"/>
    <property type="evidence" value="ECO:0007669"/>
    <property type="project" value="UniProtKB-KW"/>
</dbReference>
<dbReference type="Pfam" id="PF01476">
    <property type="entry name" value="LysM"/>
    <property type="match status" value="2"/>
</dbReference>
<dbReference type="Gene3D" id="3.10.350.10">
    <property type="entry name" value="LysM domain"/>
    <property type="match status" value="3"/>
</dbReference>
<feature type="domain" description="LysM" evidence="4">
    <location>
        <begin position="343"/>
        <end position="389"/>
    </location>
</feature>
<feature type="domain" description="LysM" evidence="4">
    <location>
        <begin position="226"/>
        <end position="271"/>
    </location>
</feature>
<evidence type="ECO:0000259" key="4">
    <source>
        <dbReference type="PROSITE" id="PS51782"/>
    </source>
</evidence>
<gene>
    <name evidence="5" type="ORF">BO86DRAFT_441488</name>
</gene>
<evidence type="ECO:0000256" key="1">
    <source>
        <dbReference type="ARBA" id="ARBA00022669"/>
    </source>
</evidence>
<dbReference type="CDD" id="cd00118">
    <property type="entry name" value="LysM"/>
    <property type="match status" value="2"/>
</dbReference>
<feature type="signal peptide" evidence="3">
    <location>
        <begin position="1"/>
        <end position="21"/>
    </location>
</feature>
<protein>
    <recommendedName>
        <fullName evidence="4">LysM domain-containing protein</fullName>
    </recommendedName>
</protein>
<feature type="chain" id="PRO_5035883869" description="LysM domain-containing protein" evidence="3">
    <location>
        <begin position="22"/>
        <end position="623"/>
    </location>
</feature>
<dbReference type="InterPro" id="IPR052210">
    <property type="entry name" value="LysM1-like"/>
</dbReference>
<evidence type="ECO:0000313" key="6">
    <source>
        <dbReference type="Proteomes" id="UP000249497"/>
    </source>
</evidence>
<dbReference type="OrthoDB" id="5985073at2759"/>
<dbReference type="SUPFAM" id="SSF54106">
    <property type="entry name" value="LysM domain"/>
    <property type="match status" value="2"/>
</dbReference>
<sequence>MGVPISLGVFMLLPAVAFGLGSNINDTLQVYTQSELGGLTASTDCLTALSQNVSCYASLNVAVTQESTWSTTALDLICSANCESSLDEYITAVDDACGHDTVYNLTGGSQTASQAGITLRWKEQTTCLKDPTTGRYCNLILQEAAQDGNGSSLQCSNCTIAYLESLASAPSGQLMVQPAKVVSIISACSGTASLSVTASTSSGAATSATTTSASNSENTRCNAATSWYTVVGNETCVDISRASNVSTPALVSLNALDLSCRYIAANQTLCLPSVCNIYRVSPNDTCASILGGLDREVSDAIFRSWNPSINAACSNLQTLVNGYICVRAVPTNAVTTSNTDCGHWYTIQRRDTCDGIAGEFGISLRELYFLNPQLNGTCASLWVGNSYCVQAVGNIDTYSGYTTSSRVYTTLAQTMDLSVTQTVNRTTTHFFYSYPAMSTSTVVYNPTAYEMTRNYTLCRQALAYYNITSDDQIVDAEFDDPAWYQEYERVCLLNLTQSLPTIPFNTSIALVTWTGDIVVDQTSSTRGPVPSGYITWSASATGGTSTAPAASSSSGSTPSNSLLSLSSATTTLSTPSSTGSSTISPNGLCGATNHDWVCRGSGFGDCCSGSGYWCVPTHGFRSS</sequence>
<keyword evidence="2" id="KW-0843">Virulence</keyword>